<dbReference type="GeneID" id="88776791"/>
<proteinExistence type="predicted"/>
<keyword evidence="1" id="KW-1133">Transmembrane helix</keyword>
<protein>
    <recommendedName>
        <fullName evidence="4">Class IIb bacteriocin, lactobin A/cerein 7B family</fullName>
    </recommendedName>
</protein>
<dbReference type="Proteomes" id="UP000310065">
    <property type="component" value="Chromosome L1"/>
</dbReference>
<dbReference type="RefSeq" id="WP_138489751.1">
    <property type="nucleotide sequence ID" value="NZ_CP040558.1"/>
</dbReference>
<evidence type="ECO:0000256" key="1">
    <source>
        <dbReference type="SAM" id="Phobius"/>
    </source>
</evidence>
<sequence>MRELNVNEIQEVNGGVAAGDVAVGYGAAILGGAVVGFMMGGPAGMLVGAVTGASRVAISGGIGILAAAYFGKIEP</sequence>
<evidence type="ECO:0008006" key="4">
    <source>
        <dbReference type="Google" id="ProtNLM"/>
    </source>
</evidence>
<dbReference type="GO" id="GO:0042742">
    <property type="term" value="P:defense response to bacterium"/>
    <property type="evidence" value="ECO:0007669"/>
    <property type="project" value="InterPro"/>
</dbReference>
<evidence type="ECO:0000313" key="2">
    <source>
        <dbReference type="EMBL" id="QCU75523.1"/>
    </source>
</evidence>
<name>A0A4P9J3R7_9GAMM</name>
<dbReference type="KEGG" id="pdv:FFU37_14095"/>
<reference evidence="2 3" key="1">
    <citation type="submission" date="2019-05" db="EMBL/GenBank/DDBJ databases">
        <title>Complete genome sequence of Pseudoalteromonas sp. 16-SW-7(T) isolated from the Okhotsk Sea, Russia.</title>
        <authorList>
            <person name="Nguyen T.H."/>
            <person name="Nedashkovskaya O.I."/>
            <person name="Kim S.-G."/>
        </authorList>
    </citation>
    <scope>NUCLEOTIDE SEQUENCE [LARGE SCALE GENOMIC DNA]</scope>
    <source>
        <strain evidence="2 3">16-SW-7</strain>
    </source>
</reference>
<gene>
    <name evidence="2" type="ORF">FFU37_14095</name>
</gene>
<dbReference type="EMBL" id="CP040558">
    <property type="protein sequence ID" value="QCU75523.1"/>
    <property type="molecule type" value="Genomic_DNA"/>
</dbReference>
<keyword evidence="1" id="KW-0812">Transmembrane</keyword>
<evidence type="ECO:0000313" key="3">
    <source>
        <dbReference type="Proteomes" id="UP000310065"/>
    </source>
</evidence>
<feature type="transmembrane region" description="Helical" evidence="1">
    <location>
        <begin position="45"/>
        <end position="70"/>
    </location>
</feature>
<keyword evidence="1" id="KW-0472">Membrane</keyword>
<organism evidence="2 3">
    <name type="scientific">Pseudoalteromonas distincta</name>
    <dbReference type="NCBI Taxonomy" id="77608"/>
    <lineage>
        <taxon>Bacteria</taxon>
        <taxon>Pseudomonadati</taxon>
        <taxon>Pseudomonadota</taxon>
        <taxon>Gammaproteobacteria</taxon>
        <taxon>Alteromonadales</taxon>
        <taxon>Pseudoalteromonadaceae</taxon>
        <taxon>Pseudoalteromonas</taxon>
    </lineage>
</organism>
<dbReference type="AlphaFoldDB" id="A0A4P9J3R7"/>
<accession>A0A4P9J3R7</accession>
<feature type="transmembrane region" description="Helical" evidence="1">
    <location>
        <begin position="12"/>
        <end position="39"/>
    </location>
</feature>